<dbReference type="InterPro" id="IPR057326">
    <property type="entry name" value="KR_dom"/>
</dbReference>
<evidence type="ECO:0000256" key="1">
    <source>
        <dbReference type="ARBA" id="ARBA00023002"/>
    </source>
</evidence>
<dbReference type="GO" id="GO:0006629">
    <property type="term" value="P:lipid metabolic process"/>
    <property type="evidence" value="ECO:0007669"/>
    <property type="project" value="UniProtKB-ARBA"/>
</dbReference>
<dbReference type="InterPro" id="IPR036291">
    <property type="entry name" value="NAD(P)-bd_dom_sf"/>
</dbReference>
<protein>
    <submittedName>
        <fullName evidence="4">3-oxoacyl-[acyl-carrier-protein] reductase FabG-like</fullName>
    </submittedName>
</protein>
<dbReference type="GO" id="GO:0016491">
    <property type="term" value="F:oxidoreductase activity"/>
    <property type="evidence" value="ECO:0007669"/>
    <property type="project" value="UniProtKB-KW"/>
</dbReference>
<gene>
    <name evidence="4" type="primary">LOC126912688</name>
</gene>
<accession>A0A9R0F403</accession>
<dbReference type="OrthoDB" id="47007at2759"/>
<dbReference type="RefSeq" id="XP_050561934.1">
    <property type="nucleotide sequence ID" value="XM_050705977.1"/>
</dbReference>
<dbReference type="PANTHER" id="PTHR43975:SF2">
    <property type="entry name" value="EG:BACR7A4.14 PROTEIN-RELATED"/>
    <property type="match status" value="1"/>
</dbReference>
<evidence type="ECO:0000313" key="3">
    <source>
        <dbReference type="Proteomes" id="UP000829999"/>
    </source>
</evidence>
<dbReference type="PROSITE" id="PS00061">
    <property type="entry name" value="ADH_SHORT"/>
    <property type="match status" value="1"/>
</dbReference>
<sequence>MNVDFTDKVVLVTGASAGIGESTALLFAKLGAKLSLVGRNEANLRAVAAECEKQKGVKPLAIVADLGTDEGVQKTAKETLEHFKRLDVLVNNAGISTRTCLQVADMATFDEVFRVDVRGVYQLTKLLVPALIETGGNIVNVSSISGTMVVVGSLPYGMAKAALDHFTRLVALELAPKGVRVNAVSPGVTVSTIVKRMTGCTEEQYQSWLSSAASTVPMGEVCQGGDIARMIVHLASDSSRLVTGTVVPVDGGLRFSGPSNLLSQQMKRDI</sequence>
<dbReference type="PRINTS" id="PR00081">
    <property type="entry name" value="GDHRDH"/>
</dbReference>
<dbReference type="SUPFAM" id="SSF51735">
    <property type="entry name" value="NAD(P)-binding Rossmann-fold domains"/>
    <property type="match status" value="1"/>
</dbReference>
<dbReference type="SMART" id="SM00822">
    <property type="entry name" value="PKS_KR"/>
    <property type="match status" value="1"/>
</dbReference>
<dbReference type="InterPro" id="IPR020904">
    <property type="entry name" value="Sc_DH/Rdtase_CS"/>
</dbReference>
<dbReference type="Pfam" id="PF13561">
    <property type="entry name" value="adh_short_C2"/>
    <property type="match status" value="1"/>
</dbReference>
<feature type="domain" description="Ketoreductase" evidence="2">
    <location>
        <begin position="8"/>
        <end position="187"/>
    </location>
</feature>
<dbReference type="Proteomes" id="UP000829999">
    <property type="component" value="Chromosome 28"/>
</dbReference>
<dbReference type="FunFam" id="3.40.50.720:FF:000084">
    <property type="entry name" value="Short-chain dehydrogenase reductase"/>
    <property type="match status" value="1"/>
</dbReference>
<dbReference type="PRINTS" id="PR00080">
    <property type="entry name" value="SDRFAMILY"/>
</dbReference>
<keyword evidence="1" id="KW-0560">Oxidoreductase</keyword>
<organism evidence="3 4">
    <name type="scientific">Spodoptera frugiperda</name>
    <name type="common">Fall armyworm</name>
    <dbReference type="NCBI Taxonomy" id="7108"/>
    <lineage>
        <taxon>Eukaryota</taxon>
        <taxon>Metazoa</taxon>
        <taxon>Ecdysozoa</taxon>
        <taxon>Arthropoda</taxon>
        <taxon>Hexapoda</taxon>
        <taxon>Insecta</taxon>
        <taxon>Pterygota</taxon>
        <taxon>Neoptera</taxon>
        <taxon>Endopterygota</taxon>
        <taxon>Lepidoptera</taxon>
        <taxon>Glossata</taxon>
        <taxon>Ditrysia</taxon>
        <taxon>Noctuoidea</taxon>
        <taxon>Noctuidae</taxon>
        <taxon>Amphipyrinae</taxon>
        <taxon>Spodoptera</taxon>
    </lineage>
</organism>
<dbReference type="InterPro" id="IPR002347">
    <property type="entry name" value="SDR_fam"/>
</dbReference>
<name>A0A9R0F403_SPOFR</name>
<dbReference type="PANTHER" id="PTHR43975">
    <property type="entry name" value="ZGC:101858"/>
    <property type="match status" value="1"/>
</dbReference>
<dbReference type="AlphaFoldDB" id="A0A9R0F403"/>
<dbReference type="GeneID" id="126912688"/>
<evidence type="ECO:0000313" key="4">
    <source>
        <dbReference type="RefSeq" id="XP_050561934.1"/>
    </source>
</evidence>
<proteinExistence type="predicted"/>
<evidence type="ECO:0000259" key="2">
    <source>
        <dbReference type="SMART" id="SM00822"/>
    </source>
</evidence>
<reference evidence="4" key="1">
    <citation type="submission" date="2025-08" db="UniProtKB">
        <authorList>
            <consortium name="RefSeq"/>
        </authorList>
    </citation>
    <scope>IDENTIFICATION</scope>
    <source>
        <tissue evidence="4">Whole larval tissue</tissue>
    </source>
</reference>
<dbReference type="Gene3D" id="3.40.50.720">
    <property type="entry name" value="NAD(P)-binding Rossmann-like Domain"/>
    <property type="match status" value="1"/>
</dbReference>
<keyword evidence="3" id="KW-1185">Reference proteome</keyword>